<proteinExistence type="predicted"/>
<sequence length="268" mass="29016">MLRPFLLICLLLPSPALAAPGAATYGYDVYVGGLKLGRMTLQTQVQGDAYTLAVGARPGDLLARLINWSYVAEAGGRFGGPAGVQPQRFHSERTLRGKSHTQDMAYAPDGTVTTSHVPAQSAEDEAAVPPDQRAGTVDLLSAAAAISRAVEAKDGRCEVRVPVYDGRRRYDVEARPLKPRSIEKSDYTAYEGQAIGCRVLVHPVAGFRQAKRNEQNFWTIAPDGKPRGFDLWLGRPAPGDPLVPVRLEAKELFYADVIGHLAAVDRPE</sequence>
<feature type="chain" id="PRO_5032992994" evidence="1">
    <location>
        <begin position="19"/>
        <end position="268"/>
    </location>
</feature>
<dbReference type="InterPro" id="IPR021457">
    <property type="entry name" value="DUF3108"/>
</dbReference>
<protein>
    <submittedName>
        <fullName evidence="2">DUF3108 domain-containing protein</fullName>
    </submittedName>
</protein>
<keyword evidence="1" id="KW-0732">Signal</keyword>
<organism evidence="2 3">
    <name type="scientific">Aerophototrophica crusticola</name>
    <dbReference type="NCBI Taxonomy" id="1709002"/>
    <lineage>
        <taxon>Bacteria</taxon>
        <taxon>Pseudomonadati</taxon>
        <taxon>Pseudomonadota</taxon>
        <taxon>Alphaproteobacteria</taxon>
        <taxon>Rhodospirillales</taxon>
        <taxon>Rhodospirillaceae</taxon>
        <taxon>Aerophototrophica</taxon>
    </lineage>
</organism>
<evidence type="ECO:0000256" key="1">
    <source>
        <dbReference type="SAM" id="SignalP"/>
    </source>
</evidence>
<reference evidence="2" key="1">
    <citation type="submission" date="2020-04" db="EMBL/GenBank/DDBJ databases">
        <title>A desert anoxygenic phototrophic bacterium fixes CO2 using RubisCO under aerobic conditions.</title>
        <authorList>
            <person name="Tang K."/>
        </authorList>
    </citation>
    <scope>NUCLEOTIDE SEQUENCE [LARGE SCALE GENOMIC DNA]</scope>
    <source>
        <strain evidence="2">MIMtkB3</strain>
    </source>
</reference>
<dbReference type="Proteomes" id="UP000501891">
    <property type="component" value="Chromosome"/>
</dbReference>
<evidence type="ECO:0000313" key="2">
    <source>
        <dbReference type="EMBL" id="QJE72120.1"/>
    </source>
</evidence>
<name>A0A858R3X9_9PROT</name>
<dbReference type="KEGG" id="acru:HHL28_02475"/>
<evidence type="ECO:0000313" key="3">
    <source>
        <dbReference type="Proteomes" id="UP000501891"/>
    </source>
</evidence>
<keyword evidence="3" id="KW-1185">Reference proteome</keyword>
<dbReference type="AlphaFoldDB" id="A0A858R3X9"/>
<dbReference type="Pfam" id="PF11306">
    <property type="entry name" value="DUF3108"/>
    <property type="match status" value="1"/>
</dbReference>
<gene>
    <name evidence="2" type="ORF">HHL28_02475</name>
</gene>
<dbReference type="EMBL" id="CP051775">
    <property type="protein sequence ID" value="QJE72120.1"/>
    <property type="molecule type" value="Genomic_DNA"/>
</dbReference>
<accession>A0A858R3X9</accession>
<feature type="signal peptide" evidence="1">
    <location>
        <begin position="1"/>
        <end position="18"/>
    </location>
</feature>